<accession>A0AAW0JT86</accession>
<keyword evidence="1" id="KW-1133">Transmembrane helix</keyword>
<keyword evidence="3" id="KW-1185">Reference proteome</keyword>
<evidence type="ECO:0000313" key="3">
    <source>
        <dbReference type="Proteomes" id="UP001488838"/>
    </source>
</evidence>
<keyword evidence="1" id="KW-0472">Membrane</keyword>
<dbReference type="Proteomes" id="UP001488838">
    <property type="component" value="Unassembled WGS sequence"/>
</dbReference>
<sequence>MLYCVLSSKSCSHASFKEMVQPQKTFPARELRHKQSLVCHILLGLELHFRISVSVLPKRDSHIHLSLPVTLLSILLLAYLLL</sequence>
<comment type="caution">
    <text evidence="2">The sequence shown here is derived from an EMBL/GenBank/DDBJ whole genome shotgun (WGS) entry which is preliminary data.</text>
</comment>
<reference evidence="2 3" key="1">
    <citation type="journal article" date="2023" name="bioRxiv">
        <title>Conserved and derived expression patterns and positive selection on dental genes reveal complex evolutionary context of ever-growing rodent molars.</title>
        <authorList>
            <person name="Calamari Z.T."/>
            <person name="Song A."/>
            <person name="Cohen E."/>
            <person name="Akter M."/>
            <person name="Roy R.D."/>
            <person name="Hallikas O."/>
            <person name="Christensen M.M."/>
            <person name="Li P."/>
            <person name="Marangoni P."/>
            <person name="Jernvall J."/>
            <person name="Klein O.D."/>
        </authorList>
    </citation>
    <scope>NUCLEOTIDE SEQUENCE [LARGE SCALE GENOMIC DNA]</scope>
    <source>
        <strain evidence="2">V071</strain>
    </source>
</reference>
<evidence type="ECO:0000313" key="2">
    <source>
        <dbReference type="EMBL" id="KAK7829948.1"/>
    </source>
</evidence>
<protein>
    <submittedName>
        <fullName evidence="2">Uncharacterized protein</fullName>
    </submittedName>
</protein>
<name>A0AAW0JT86_MYOGA</name>
<keyword evidence="1" id="KW-0812">Transmembrane</keyword>
<gene>
    <name evidence="2" type="ORF">U0070_003403</name>
</gene>
<dbReference type="EMBL" id="JBBHLL010000019">
    <property type="protein sequence ID" value="KAK7829948.1"/>
    <property type="molecule type" value="Genomic_DNA"/>
</dbReference>
<proteinExistence type="predicted"/>
<dbReference type="AlphaFoldDB" id="A0AAW0JT86"/>
<organism evidence="2 3">
    <name type="scientific">Myodes glareolus</name>
    <name type="common">Bank vole</name>
    <name type="synonym">Clethrionomys glareolus</name>
    <dbReference type="NCBI Taxonomy" id="447135"/>
    <lineage>
        <taxon>Eukaryota</taxon>
        <taxon>Metazoa</taxon>
        <taxon>Chordata</taxon>
        <taxon>Craniata</taxon>
        <taxon>Vertebrata</taxon>
        <taxon>Euteleostomi</taxon>
        <taxon>Mammalia</taxon>
        <taxon>Eutheria</taxon>
        <taxon>Euarchontoglires</taxon>
        <taxon>Glires</taxon>
        <taxon>Rodentia</taxon>
        <taxon>Myomorpha</taxon>
        <taxon>Muroidea</taxon>
        <taxon>Cricetidae</taxon>
        <taxon>Arvicolinae</taxon>
        <taxon>Myodes</taxon>
    </lineage>
</organism>
<evidence type="ECO:0000256" key="1">
    <source>
        <dbReference type="SAM" id="Phobius"/>
    </source>
</evidence>
<feature type="transmembrane region" description="Helical" evidence="1">
    <location>
        <begin position="62"/>
        <end position="81"/>
    </location>
</feature>